<comment type="caution">
    <text evidence="7">The sequence shown here is derived from an EMBL/GenBank/DDBJ whole genome shotgun (WGS) entry which is preliminary data.</text>
</comment>
<feature type="domain" description="RNA-binding S4" evidence="6">
    <location>
        <begin position="17"/>
        <end position="81"/>
    </location>
</feature>
<evidence type="ECO:0000256" key="5">
    <source>
        <dbReference type="RuleBase" id="RU362028"/>
    </source>
</evidence>
<evidence type="ECO:0000313" key="8">
    <source>
        <dbReference type="Proteomes" id="UP000317155"/>
    </source>
</evidence>
<dbReference type="SUPFAM" id="SSF55120">
    <property type="entry name" value="Pseudouridine synthase"/>
    <property type="match status" value="1"/>
</dbReference>
<dbReference type="GO" id="GO:0120159">
    <property type="term" value="F:rRNA pseudouridine synthase activity"/>
    <property type="evidence" value="ECO:0007669"/>
    <property type="project" value="UniProtKB-ARBA"/>
</dbReference>
<keyword evidence="2 5" id="KW-0413">Isomerase</keyword>
<dbReference type="NCBIfam" id="TIGR00005">
    <property type="entry name" value="rluA_subfam"/>
    <property type="match status" value="1"/>
</dbReference>
<dbReference type="Proteomes" id="UP000317155">
    <property type="component" value="Unassembled WGS sequence"/>
</dbReference>
<dbReference type="AlphaFoldDB" id="A0A550JLB4"/>
<gene>
    <name evidence="7" type="ORF">FL622_02075</name>
</gene>
<evidence type="ECO:0000256" key="4">
    <source>
        <dbReference type="PROSITE-ProRule" id="PRU00182"/>
    </source>
</evidence>
<comment type="catalytic activity">
    <reaction evidence="5">
        <text>a uridine in RNA = a pseudouridine in RNA</text>
        <dbReference type="Rhea" id="RHEA:48348"/>
        <dbReference type="Rhea" id="RHEA-COMP:12068"/>
        <dbReference type="Rhea" id="RHEA-COMP:12069"/>
        <dbReference type="ChEBI" id="CHEBI:65314"/>
        <dbReference type="ChEBI" id="CHEBI:65315"/>
    </reaction>
</comment>
<evidence type="ECO:0000256" key="1">
    <source>
        <dbReference type="ARBA" id="ARBA00010876"/>
    </source>
</evidence>
<dbReference type="Gene3D" id="3.10.290.10">
    <property type="entry name" value="RNA-binding S4 domain"/>
    <property type="match status" value="1"/>
</dbReference>
<reference evidence="7 8" key="1">
    <citation type="submission" date="2019-07" db="EMBL/GenBank/DDBJ databases">
        <title>Insights of Desulfuromonas acetexigens electromicrobiology.</title>
        <authorList>
            <person name="Katuri K."/>
            <person name="Sapireddy V."/>
            <person name="Shaw D.R."/>
            <person name="Saikaly P."/>
        </authorList>
    </citation>
    <scope>NUCLEOTIDE SEQUENCE [LARGE SCALE GENOMIC DNA]</scope>
    <source>
        <strain evidence="7 8">2873</strain>
    </source>
</reference>
<dbReference type="CDD" id="cd02869">
    <property type="entry name" value="PseudoU_synth_RluA_like"/>
    <property type="match status" value="1"/>
</dbReference>
<comment type="similarity">
    <text evidence="1 5">Belongs to the pseudouridine synthase RluA family.</text>
</comment>
<dbReference type="InterPro" id="IPR050188">
    <property type="entry name" value="RluA_PseudoU_synthase"/>
</dbReference>
<protein>
    <recommendedName>
        <fullName evidence="5">Pseudouridine synthase</fullName>
        <ecNumber evidence="5">5.4.99.-</ecNumber>
    </recommendedName>
</protein>
<dbReference type="SUPFAM" id="SSF55174">
    <property type="entry name" value="Alpha-L RNA-binding motif"/>
    <property type="match status" value="1"/>
</dbReference>
<evidence type="ECO:0000256" key="2">
    <source>
        <dbReference type="ARBA" id="ARBA00023235"/>
    </source>
</evidence>
<evidence type="ECO:0000313" key="7">
    <source>
        <dbReference type="EMBL" id="TRO83990.1"/>
    </source>
</evidence>
<dbReference type="PANTHER" id="PTHR21600:SF87">
    <property type="entry name" value="RNA PSEUDOURIDYLATE SYNTHASE DOMAIN-CONTAINING PROTEIN 1"/>
    <property type="match status" value="1"/>
</dbReference>
<dbReference type="EC" id="5.4.99.-" evidence="5"/>
<dbReference type="InterPro" id="IPR020103">
    <property type="entry name" value="PsdUridine_synth_cat_dom_sf"/>
</dbReference>
<keyword evidence="8" id="KW-1185">Reference proteome</keyword>
<proteinExistence type="inferred from homology"/>
<dbReference type="InterPro" id="IPR002942">
    <property type="entry name" value="S4_RNA-bd"/>
</dbReference>
<name>A0A550JLB4_9BACT</name>
<dbReference type="Pfam" id="PF01479">
    <property type="entry name" value="S4"/>
    <property type="match status" value="1"/>
</dbReference>
<dbReference type="PROSITE" id="PS01129">
    <property type="entry name" value="PSI_RLU"/>
    <property type="match status" value="1"/>
</dbReference>
<dbReference type="Gene3D" id="3.30.2350.10">
    <property type="entry name" value="Pseudouridine synthase"/>
    <property type="match status" value="1"/>
</dbReference>
<dbReference type="InterPro" id="IPR036986">
    <property type="entry name" value="S4_RNA-bd_sf"/>
</dbReference>
<dbReference type="GO" id="GO:0000455">
    <property type="term" value="P:enzyme-directed rRNA pseudouridine synthesis"/>
    <property type="evidence" value="ECO:0007669"/>
    <property type="project" value="UniProtKB-ARBA"/>
</dbReference>
<comment type="function">
    <text evidence="5">Responsible for synthesis of pseudouridine from uracil.</text>
</comment>
<dbReference type="EMBL" id="VJVV01000001">
    <property type="protein sequence ID" value="TRO83990.1"/>
    <property type="molecule type" value="Genomic_DNA"/>
</dbReference>
<keyword evidence="4" id="KW-0694">RNA-binding</keyword>
<dbReference type="RefSeq" id="WP_092053001.1">
    <property type="nucleotide sequence ID" value="NZ_FOJJ01000001.1"/>
</dbReference>
<dbReference type="CDD" id="cd00165">
    <property type="entry name" value="S4"/>
    <property type="match status" value="1"/>
</dbReference>
<sequence>MSKRREELFAEGKDAGTRLDLFLAGCLAGVSRKTIKRALDGGCVFVDGRVQRRANYSLRGNERVFLTLAGESPPPAKPELHILYRDEGLLAIDKPAGFHSHPTVDGRGNALDLVREELAAGEGGETPILLHRLDGDTTGVLLFALNIETNRDLARQFAQRQVEKTYLALVAGNPPDVFSVRNSLKAGVRGRTIAVTSGGQIAETHFRTLSRAAQFALVEALPKTGRTHQIRTHLAGLGHPLLGDELYGGPTSLSLGGSCLHLRRHLLHASRLGFFSPESRHFMTIDAPLPTDFLPFLREFSPAPGV</sequence>
<dbReference type="OrthoDB" id="128480at2"/>
<dbReference type="InterPro" id="IPR006224">
    <property type="entry name" value="PsdUridine_synth_RluA-like_CS"/>
</dbReference>
<dbReference type="InterPro" id="IPR006145">
    <property type="entry name" value="PsdUridine_synth_RsuA/RluA"/>
</dbReference>
<dbReference type="PROSITE" id="PS50889">
    <property type="entry name" value="S4"/>
    <property type="match status" value="1"/>
</dbReference>
<dbReference type="SMART" id="SM00363">
    <property type="entry name" value="S4"/>
    <property type="match status" value="1"/>
</dbReference>
<dbReference type="PANTHER" id="PTHR21600">
    <property type="entry name" value="MITOCHONDRIAL RNA PSEUDOURIDINE SYNTHASE"/>
    <property type="match status" value="1"/>
</dbReference>
<dbReference type="Pfam" id="PF00849">
    <property type="entry name" value="PseudoU_synth_2"/>
    <property type="match status" value="1"/>
</dbReference>
<dbReference type="GO" id="GO:0003723">
    <property type="term" value="F:RNA binding"/>
    <property type="evidence" value="ECO:0007669"/>
    <property type="project" value="UniProtKB-KW"/>
</dbReference>
<accession>A0A550JLB4</accession>
<organism evidence="7 8">
    <name type="scientific">Trichloromonas acetexigens</name>
    <dbReference type="NCBI Taxonomy" id="38815"/>
    <lineage>
        <taxon>Bacteria</taxon>
        <taxon>Pseudomonadati</taxon>
        <taxon>Thermodesulfobacteriota</taxon>
        <taxon>Desulfuromonadia</taxon>
        <taxon>Desulfuromonadales</taxon>
        <taxon>Trichloromonadaceae</taxon>
        <taxon>Trichloromonas</taxon>
    </lineage>
</organism>
<feature type="active site" evidence="3">
    <location>
        <position position="134"/>
    </location>
</feature>
<evidence type="ECO:0000259" key="6">
    <source>
        <dbReference type="SMART" id="SM00363"/>
    </source>
</evidence>
<evidence type="ECO:0000256" key="3">
    <source>
        <dbReference type="PIRSR" id="PIRSR606225-1"/>
    </source>
</evidence>
<dbReference type="InterPro" id="IPR006225">
    <property type="entry name" value="PsdUridine_synth_RluC/D"/>
</dbReference>